<keyword evidence="2" id="KW-1185">Reference proteome</keyword>
<proteinExistence type="predicted"/>
<reference evidence="1 2" key="1">
    <citation type="journal article" date="2014" name="Science">
        <title>Plant genetics. Early allopolyploid evolution in the post-Neolithic Brassica napus oilseed genome.</title>
        <authorList>
            <person name="Chalhoub B."/>
            <person name="Denoeud F."/>
            <person name="Liu S."/>
            <person name="Parkin I.A."/>
            <person name="Tang H."/>
            <person name="Wang X."/>
            <person name="Chiquet J."/>
            <person name="Belcram H."/>
            <person name="Tong C."/>
            <person name="Samans B."/>
            <person name="Correa M."/>
            <person name="Da Silva C."/>
            <person name="Just J."/>
            <person name="Falentin C."/>
            <person name="Koh C.S."/>
            <person name="Le Clainche I."/>
            <person name="Bernard M."/>
            <person name="Bento P."/>
            <person name="Noel B."/>
            <person name="Labadie K."/>
            <person name="Alberti A."/>
            <person name="Charles M."/>
            <person name="Arnaud D."/>
            <person name="Guo H."/>
            <person name="Daviaud C."/>
            <person name="Alamery S."/>
            <person name="Jabbari K."/>
            <person name="Zhao M."/>
            <person name="Edger P.P."/>
            <person name="Chelaifa H."/>
            <person name="Tack D."/>
            <person name="Lassalle G."/>
            <person name="Mestiri I."/>
            <person name="Schnel N."/>
            <person name="Le Paslier M.C."/>
            <person name="Fan G."/>
            <person name="Renault V."/>
            <person name="Bayer P.E."/>
            <person name="Golicz A.A."/>
            <person name="Manoli S."/>
            <person name="Lee T.H."/>
            <person name="Thi V.H."/>
            <person name="Chalabi S."/>
            <person name="Hu Q."/>
            <person name="Fan C."/>
            <person name="Tollenaere R."/>
            <person name="Lu Y."/>
            <person name="Battail C."/>
            <person name="Shen J."/>
            <person name="Sidebottom C.H."/>
            <person name="Wang X."/>
            <person name="Canaguier A."/>
            <person name="Chauveau A."/>
            <person name="Berard A."/>
            <person name="Deniot G."/>
            <person name="Guan M."/>
            <person name="Liu Z."/>
            <person name="Sun F."/>
            <person name="Lim Y.P."/>
            <person name="Lyons E."/>
            <person name="Town C.D."/>
            <person name="Bancroft I."/>
            <person name="Wang X."/>
            <person name="Meng J."/>
            <person name="Ma J."/>
            <person name="Pires J.C."/>
            <person name="King G.J."/>
            <person name="Brunel D."/>
            <person name="Delourme R."/>
            <person name="Renard M."/>
            <person name="Aury J.M."/>
            <person name="Adams K.L."/>
            <person name="Batley J."/>
            <person name="Snowdon R.J."/>
            <person name="Tost J."/>
            <person name="Edwards D."/>
            <person name="Zhou Y."/>
            <person name="Hua W."/>
            <person name="Sharpe A.G."/>
            <person name="Paterson A.H."/>
            <person name="Guan C."/>
            <person name="Wincker P."/>
        </authorList>
    </citation>
    <scope>NUCLEOTIDE SEQUENCE [LARGE SCALE GENOMIC DNA]</scope>
    <source>
        <strain evidence="2">cv. Darmor-bzh</strain>
    </source>
</reference>
<gene>
    <name evidence="1" type="primary">BnaC08g08640D</name>
    <name evidence="1" type="ORF">GSBRNA2T00005873001</name>
</gene>
<organism evidence="1 2">
    <name type="scientific">Brassica napus</name>
    <name type="common">Rape</name>
    <dbReference type="NCBI Taxonomy" id="3708"/>
    <lineage>
        <taxon>Eukaryota</taxon>
        <taxon>Viridiplantae</taxon>
        <taxon>Streptophyta</taxon>
        <taxon>Embryophyta</taxon>
        <taxon>Tracheophyta</taxon>
        <taxon>Spermatophyta</taxon>
        <taxon>Magnoliopsida</taxon>
        <taxon>eudicotyledons</taxon>
        <taxon>Gunneridae</taxon>
        <taxon>Pentapetalae</taxon>
        <taxon>rosids</taxon>
        <taxon>malvids</taxon>
        <taxon>Brassicales</taxon>
        <taxon>Brassicaceae</taxon>
        <taxon>Brassiceae</taxon>
        <taxon>Brassica</taxon>
    </lineage>
</organism>
<evidence type="ECO:0000313" key="2">
    <source>
        <dbReference type="Proteomes" id="UP000028999"/>
    </source>
</evidence>
<evidence type="ECO:0000313" key="1">
    <source>
        <dbReference type="EMBL" id="CDY18752.1"/>
    </source>
</evidence>
<dbReference type="EMBL" id="LK032088">
    <property type="protein sequence ID" value="CDY18752.1"/>
    <property type="molecule type" value="Genomic_DNA"/>
</dbReference>
<accession>A0A078G175</accession>
<sequence length="24" mass="2700">MGNQDNDENLGTYELGYVNRVKIG</sequence>
<protein>
    <submittedName>
        <fullName evidence="1">BnaC08g08640D protein</fullName>
    </submittedName>
</protein>
<dbReference type="AlphaFoldDB" id="A0A078G175"/>
<dbReference type="PaxDb" id="3708-A0A078G175"/>
<dbReference type="Proteomes" id="UP000028999">
    <property type="component" value="Unassembled WGS sequence"/>
</dbReference>
<dbReference type="Gramene" id="CDY18752">
    <property type="protein sequence ID" value="CDY18752"/>
    <property type="gene ID" value="GSBRNA2T00005873001"/>
</dbReference>
<name>A0A078G175_BRANA</name>